<dbReference type="InterPro" id="IPR005162">
    <property type="entry name" value="Retrotrans_gag_dom"/>
</dbReference>
<dbReference type="Pfam" id="PF03732">
    <property type="entry name" value="Retrotrans_gag"/>
    <property type="match status" value="1"/>
</dbReference>
<organism evidence="2">
    <name type="scientific">Tanacetum cinerariifolium</name>
    <name type="common">Dalmatian daisy</name>
    <name type="synonym">Chrysanthemum cinerariifolium</name>
    <dbReference type="NCBI Taxonomy" id="118510"/>
    <lineage>
        <taxon>Eukaryota</taxon>
        <taxon>Viridiplantae</taxon>
        <taxon>Streptophyta</taxon>
        <taxon>Embryophyta</taxon>
        <taxon>Tracheophyta</taxon>
        <taxon>Spermatophyta</taxon>
        <taxon>Magnoliopsida</taxon>
        <taxon>eudicotyledons</taxon>
        <taxon>Gunneridae</taxon>
        <taxon>Pentapetalae</taxon>
        <taxon>asterids</taxon>
        <taxon>campanulids</taxon>
        <taxon>Asterales</taxon>
        <taxon>Asteraceae</taxon>
        <taxon>Asteroideae</taxon>
        <taxon>Anthemideae</taxon>
        <taxon>Anthemidinae</taxon>
        <taxon>Tanacetum</taxon>
    </lineage>
</organism>
<protein>
    <recommendedName>
        <fullName evidence="1">Retrotransposon gag domain-containing protein</fullName>
    </recommendedName>
</protein>
<reference evidence="2" key="1">
    <citation type="journal article" date="2019" name="Sci. Rep.">
        <title>Draft genome of Tanacetum cinerariifolium, the natural source of mosquito coil.</title>
        <authorList>
            <person name="Yamashiro T."/>
            <person name="Shiraishi A."/>
            <person name="Satake H."/>
            <person name="Nakayama K."/>
        </authorList>
    </citation>
    <scope>NUCLEOTIDE SEQUENCE</scope>
</reference>
<dbReference type="PANTHER" id="PTHR33067">
    <property type="entry name" value="RNA-DIRECTED DNA POLYMERASE-RELATED"/>
    <property type="match status" value="1"/>
</dbReference>
<dbReference type="AlphaFoldDB" id="A0A699JMK7"/>
<gene>
    <name evidence="2" type="ORF">Tci_618991</name>
</gene>
<evidence type="ECO:0000313" key="2">
    <source>
        <dbReference type="EMBL" id="GFA47019.1"/>
    </source>
</evidence>
<dbReference type="PANTHER" id="PTHR33067:SF35">
    <property type="entry name" value="ASPARTIC PEPTIDASE DDI1-TYPE DOMAIN-CONTAINING PROTEIN"/>
    <property type="match status" value="1"/>
</dbReference>
<name>A0A699JMK7_TANCI</name>
<comment type="caution">
    <text evidence="2">The sequence shown here is derived from an EMBL/GenBank/DDBJ whole genome shotgun (WGS) entry which is preliminary data.</text>
</comment>
<sequence length="394" mass="45279">MNTGVIDINTLIIEQYMALTRRDRPGVVIPELGNDVDFEIKSQFMSELKCNPFAGTDDEDAHEHVRCVLEIMDLFHIPGFTHDALMIRVFHITLTGAARRWKNLLPTESITTWDLLEKTFIRKYCPPLKTAKKLKQNQNFKQGVGCKIYKVVHLTEEHSLKEDDKQSSLDERIKKLRDDTNTSFRMLDAATKNLQGKYEQLIQEILTSSMADKAKTIMRSEIKFKKDLIPFDSPNINQYDESTIPPSQFPRYLKEQEDEAQAFRTLEGLKKLNINRSLGRVVNRMPEYLMYVKDVFSSKKLILEKDAVRLNDRCMIVLQSQPPLKENDQGSFTLPCLFGNSKISSALANLGASINVMPFFMFKKLQIGNLQPTNMMVEMVDITKKAPKGIIKTY</sequence>
<dbReference type="EMBL" id="BKCJ010429672">
    <property type="protein sequence ID" value="GFA47019.1"/>
    <property type="molecule type" value="Genomic_DNA"/>
</dbReference>
<accession>A0A699JMK7</accession>
<feature type="domain" description="Retrotransposon gag" evidence="1">
    <location>
        <begin position="89"/>
        <end position="143"/>
    </location>
</feature>
<dbReference type="Gene3D" id="2.40.70.10">
    <property type="entry name" value="Acid Proteases"/>
    <property type="match status" value="1"/>
</dbReference>
<dbReference type="InterPro" id="IPR021109">
    <property type="entry name" value="Peptidase_aspartic_dom_sf"/>
</dbReference>
<proteinExistence type="predicted"/>
<evidence type="ECO:0000259" key="1">
    <source>
        <dbReference type="Pfam" id="PF03732"/>
    </source>
</evidence>